<protein>
    <submittedName>
        <fullName evidence="2">Uncharacterized protein</fullName>
    </submittedName>
</protein>
<evidence type="ECO:0000313" key="3">
    <source>
        <dbReference type="Proteomes" id="UP000322667"/>
    </source>
</evidence>
<name>A0A5D2HVQ3_GOSTO</name>
<gene>
    <name evidence="2" type="ORF">ES332_D13G115000v1</name>
</gene>
<keyword evidence="3" id="KW-1185">Reference proteome</keyword>
<dbReference type="Proteomes" id="UP000322667">
    <property type="component" value="Chromosome D13"/>
</dbReference>
<dbReference type="EMBL" id="CM017635">
    <property type="protein sequence ID" value="TYH34252.1"/>
    <property type="molecule type" value="Genomic_DNA"/>
</dbReference>
<organism evidence="2 3">
    <name type="scientific">Gossypium tomentosum</name>
    <name type="common">Hawaiian cotton</name>
    <name type="synonym">Gossypium sandvicense</name>
    <dbReference type="NCBI Taxonomy" id="34277"/>
    <lineage>
        <taxon>Eukaryota</taxon>
        <taxon>Viridiplantae</taxon>
        <taxon>Streptophyta</taxon>
        <taxon>Embryophyta</taxon>
        <taxon>Tracheophyta</taxon>
        <taxon>Spermatophyta</taxon>
        <taxon>Magnoliopsida</taxon>
        <taxon>eudicotyledons</taxon>
        <taxon>Gunneridae</taxon>
        <taxon>Pentapetalae</taxon>
        <taxon>rosids</taxon>
        <taxon>malvids</taxon>
        <taxon>Malvales</taxon>
        <taxon>Malvaceae</taxon>
        <taxon>Malvoideae</taxon>
        <taxon>Gossypium</taxon>
    </lineage>
</organism>
<reference evidence="2 3" key="1">
    <citation type="submission" date="2019-07" db="EMBL/GenBank/DDBJ databases">
        <title>WGS assembly of Gossypium tomentosum.</title>
        <authorList>
            <person name="Chen Z.J."/>
            <person name="Sreedasyam A."/>
            <person name="Ando A."/>
            <person name="Song Q."/>
            <person name="De L."/>
            <person name="Hulse-Kemp A."/>
            <person name="Ding M."/>
            <person name="Ye W."/>
            <person name="Kirkbride R."/>
            <person name="Jenkins J."/>
            <person name="Plott C."/>
            <person name="Lovell J."/>
            <person name="Lin Y.-M."/>
            <person name="Vaughn R."/>
            <person name="Liu B."/>
            <person name="Li W."/>
            <person name="Simpson S."/>
            <person name="Scheffler B."/>
            <person name="Saski C."/>
            <person name="Grover C."/>
            <person name="Hu G."/>
            <person name="Conover J."/>
            <person name="Carlson J."/>
            <person name="Shu S."/>
            <person name="Boston L."/>
            <person name="Williams M."/>
            <person name="Peterson D."/>
            <person name="Mcgee K."/>
            <person name="Jones D."/>
            <person name="Wendel J."/>
            <person name="Stelly D."/>
            <person name="Grimwood J."/>
            <person name="Schmutz J."/>
        </authorList>
    </citation>
    <scope>NUCLEOTIDE SEQUENCE [LARGE SCALE GENOMIC DNA]</scope>
    <source>
        <strain evidence="2">7179.01</strain>
    </source>
</reference>
<accession>A0A5D2HVQ3</accession>
<evidence type="ECO:0000313" key="2">
    <source>
        <dbReference type="EMBL" id="TYH34252.1"/>
    </source>
</evidence>
<proteinExistence type="predicted"/>
<feature type="region of interest" description="Disordered" evidence="1">
    <location>
        <begin position="1"/>
        <end position="29"/>
    </location>
</feature>
<sequence>MPFQKARRRSGDSLPPKTLNLRPNSDGCGVSKNPALRHHACEEWLEGEPVRGSGG</sequence>
<dbReference type="AlphaFoldDB" id="A0A5D2HVQ3"/>
<evidence type="ECO:0000256" key="1">
    <source>
        <dbReference type="SAM" id="MobiDB-lite"/>
    </source>
</evidence>